<organism evidence="1">
    <name type="scientific">Anguilla anguilla</name>
    <name type="common">European freshwater eel</name>
    <name type="synonym">Muraena anguilla</name>
    <dbReference type="NCBI Taxonomy" id="7936"/>
    <lineage>
        <taxon>Eukaryota</taxon>
        <taxon>Metazoa</taxon>
        <taxon>Chordata</taxon>
        <taxon>Craniata</taxon>
        <taxon>Vertebrata</taxon>
        <taxon>Euteleostomi</taxon>
        <taxon>Actinopterygii</taxon>
        <taxon>Neopterygii</taxon>
        <taxon>Teleostei</taxon>
        <taxon>Anguilliformes</taxon>
        <taxon>Anguillidae</taxon>
        <taxon>Anguilla</taxon>
    </lineage>
</organism>
<name>A0A0E9UHZ0_ANGAN</name>
<reference evidence="1" key="2">
    <citation type="journal article" date="2015" name="Fish Shellfish Immunol.">
        <title>Early steps in the European eel (Anguilla anguilla)-Vibrio vulnificus interaction in the gills: Role of the RtxA13 toxin.</title>
        <authorList>
            <person name="Callol A."/>
            <person name="Pajuelo D."/>
            <person name="Ebbesson L."/>
            <person name="Teles M."/>
            <person name="MacKenzie S."/>
            <person name="Amaro C."/>
        </authorList>
    </citation>
    <scope>NUCLEOTIDE SEQUENCE</scope>
</reference>
<sequence length="36" mass="4606">MQTRIFLYINCTQKDKALYIKMYIYIYIYLFKFHAF</sequence>
<protein>
    <submittedName>
        <fullName evidence="1">Uncharacterized protein</fullName>
    </submittedName>
</protein>
<accession>A0A0E9UHZ0</accession>
<reference evidence="1" key="1">
    <citation type="submission" date="2014-11" db="EMBL/GenBank/DDBJ databases">
        <authorList>
            <person name="Amaro Gonzalez C."/>
        </authorList>
    </citation>
    <scope>NUCLEOTIDE SEQUENCE</scope>
</reference>
<evidence type="ECO:0000313" key="1">
    <source>
        <dbReference type="EMBL" id="JAH64865.1"/>
    </source>
</evidence>
<proteinExistence type="predicted"/>
<dbReference type="EMBL" id="GBXM01043712">
    <property type="protein sequence ID" value="JAH64865.1"/>
    <property type="molecule type" value="Transcribed_RNA"/>
</dbReference>
<dbReference type="AlphaFoldDB" id="A0A0E9UHZ0"/>